<dbReference type="EMBL" id="LJTC01000009">
    <property type="protein sequence ID" value="KPM82813.1"/>
    <property type="molecule type" value="Genomic_DNA"/>
</dbReference>
<reference evidence="2 3" key="1">
    <citation type="submission" date="2015-09" db="EMBL/GenBank/DDBJ databases">
        <title>Draft Genome Sequence of Pseudoalteromonas lipolytica UCD-48B.</title>
        <authorList>
            <person name="Krusor M."/>
            <person name="Coil D.A."/>
            <person name="Lang J.M."/>
            <person name="Eisen J.A."/>
            <person name="Alexiev A."/>
        </authorList>
    </citation>
    <scope>NUCLEOTIDE SEQUENCE [LARGE SCALE GENOMIC DNA]</scope>
    <source>
        <strain evidence="2 3">UCD-48B</strain>
    </source>
</reference>
<protein>
    <recommendedName>
        <fullName evidence="1">YqcC-like domain-containing protein</fullName>
    </recommendedName>
</protein>
<dbReference type="PIRSF" id="PIRSF006257">
    <property type="entry name" value="UCP006257"/>
    <property type="match status" value="1"/>
</dbReference>
<dbReference type="Pfam" id="PF04287">
    <property type="entry name" value="DUF446"/>
    <property type="match status" value="1"/>
</dbReference>
<dbReference type="AlphaFoldDB" id="A0A0P7DYV5"/>
<dbReference type="PANTHER" id="PTHR39586">
    <property type="entry name" value="CYTOPLASMIC PROTEIN-RELATED"/>
    <property type="match status" value="1"/>
</dbReference>
<evidence type="ECO:0000259" key="1">
    <source>
        <dbReference type="Pfam" id="PF04287"/>
    </source>
</evidence>
<dbReference type="PATRIC" id="fig|570156.3.peg.3983"/>
<proteinExistence type="predicted"/>
<comment type="caution">
    <text evidence="2">The sequence shown here is derived from an EMBL/GenBank/DDBJ whole genome shotgun (WGS) entry which is preliminary data.</text>
</comment>
<dbReference type="Gene3D" id="1.20.1440.40">
    <property type="entry name" value="YqcC-like"/>
    <property type="match status" value="1"/>
</dbReference>
<name>A0A0P7DYV5_9GAMM</name>
<organism evidence="2 3">
    <name type="scientific">Pseudoalteromonas lipolytica</name>
    <dbReference type="NCBI Taxonomy" id="570156"/>
    <lineage>
        <taxon>Bacteria</taxon>
        <taxon>Pseudomonadati</taxon>
        <taxon>Pseudomonadota</taxon>
        <taxon>Gammaproteobacteria</taxon>
        <taxon>Alteromonadales</taxon>
        <taxon>Pseudoalteromonadaceae</taxon>
        <taxon>Pseudoalteromonas</taxon>
    </lineage>
</organism>
<accession>A0A0P7DYV5</accession>
<gene>
    <name evidence="2" type="ORF">AOG27_14500</name>
</gene>
<dbReference type="OrthoDB" id="8794567at2"/>
<dbReference type="InterPro" id="IPR036814">
    <property type="entry name" value="YqcC-like_sf"/>
</dbReference>
<dbReference type="STRING" id="570156.AOG27_14500"/>
<dbReference type="PANTHER" id="PTHR39586:SF1">
    <property type="entry name" value="CYTOPLASMIC PROTEIN"/>
    <property type="match status" value="1"/>
</dbReference>
<dbReference type="SUPFAM" id="SSF158452">
    <property type="entry name" value="YqcC-like"/>
    <property type="match status" value="1"/>
</dbReference>
<dbReference type="InterPro" id="IPR007384">
    <property type="entry name" value="UCP006257"/>
</dbReference>
<dbReference type="InterPro" id="IPR023376">
    <property type="entry name" value="YqcC-like_dom"/>
</dbReference>
<dbReference type="RefSeq" id="WP_054553719.1">
    <property type="nucleotide sequence ID" value="NZ_LJTC01000009.1"/>
</dbReference>
<sequence>MHQQTLALLRELESTLQRHSLWQTTPIDPSALNSSVPFCHDTMAFEQWLQFVFLEKMHTLIAHAQPLPRNFAIAPMAEMMLAQHSGGNDVINVLQKLDQLLSDD</sequence>
<dbReference type="GO" id="GO:0044010">
    <property type="term" value="P:single-species biofilm formation"/>
    <property type="evidence" value="ECO:0007669"/>
    <property type="project" value="TreeGrafter"/>
</dbReference>
<evidence type="ECO:0000313" key="2">
    <source>
        <dbReference type="EMBL" id="KPM82813.1"/>
    </source>
</evidence>
<evidence type="ECO:0000313" key="3">
    <source>
        <dbReference type="Proteomes" id="UP000050378"/>
    </source>
</evidence>
<feature type="domain" description="YqcC-like" evidence="1">
    <location>
        <begin position="6"/>
        <end position="100"/>
    </location>
</feature>
<dbReference type="Proteomes" id="UP000050378">
    <property type="component" value="Unassembled WGS sequence"/>
</dbReference>